<evidence type="ECO:0000259" key="4">
    <source>
        <dbReference type="Pfam" id="PF04321"/>
    </source>
</evidence>
<dbReference type="InterPro" id="IPR000888">
    <property type="entry name" value="RmlC-like"/>
</dbReference>
<dbReference type="SUPFAM" id="SSF51735">
    <property type="entry name" value="NAD(P)-binding Rossmann-fold domains"/>
    <property type="match status" value="1"/>
</dbReference>
<evidence type="ECO:0000313" key="5">
    <source>
        <dbReference type="EMBL" id="GAA4740323.1"/>
    </source>
</evidence>
<comment type="similarity">
    <text evidence="2 3">Belongs to the dTDP-4-dehydrorhamnose reductase family.</text>
</comment>
<gene>
    <name evidence="5" type="ORF">GCM10023350_25960</name>
</gene>
<dbReference type="Pfam" id="PF00908">
    <property type="entry name" value="dTDP_sugar_isom"/>
    <property type="match status" value="1"/>
</dbReference>
<keyword evidence="3" id="KW-0560">Oxidoreductase</keyword>
<dbReference type="Gene3D" id="3.40.50.720">
    <property type="entry name" value="NAD(P)-binding Rossmann-like Domain"/>
    <property type="match status" value="1"/>
</dbReference>
<dbReference type="InterPro" id="IPR029903">
    <property type="entry name" value="RmlD-like-bd"/>
</dbReference>
<comment type="similarity">
    <text evidence="1">Belongs to the dTDP-4-dehydrorhamnose 3,5-epimerase family.</text>
</comment>
<evidence type="ECO:0000313" key="6">
    <source>
        <dbReference type="Proteomes" id="UP001499882"/>
    </source>
</evidence>
<comment type="pathway">
    <text evidence="3">Carbohydrate biosynthesis; dTDP-L-rhamnose biosynthesis.</text>
</comment>
<evidence type="ECO:0000256" key="2">
    <source>
        <dbReference type="ARBA" id="ARBA00010944"/>
    </source>
</evidence>
<sequence>MGLPSLETTPIPGLVVLRLDLREDARGWFKENWQREKMVALGLPDFGPVQNNMSFNATRGTTRGIHTEPWDKFVSVANGRAFGAWVDMREGDSFGAVHTVELDPATAVFVPRGVGNSYQTLEDGVTYSYLVNEHWRPATAYPALDLADPTAAIPWPIPLAEAEISDKDLANPRLDAVTPMPPKKTLIIGCRGQLGRALQVDFPGSDLVDLDELDVTDAEAVAAWPWHEYALVLNAAAYTAVDAAETPDGRRTAWAANAGAPATLAGLSREHGFTLVHYSSEYVFDGTADEHTEDEPVSPLGVYAQSKAAGDIAVATAPRHYLLRTSWVIGDGNNFVRTMKTLADKGVSPSVVGDQTGRLTFTAELSRATRHLLDTGAEHGTYNLSNGGAVMSWAEIAQAVYRLAGRDASDVTATTTAAYFADKPEASPRPLNSAMSLAKIQATGFVPEDAMVALERYVSAAG</sequence>
<organism evidence="5 6">
    <name type="scientific">Nocardioides endophyticus</name>
    <dbReference type="NCBI Taxonomy" id="1353775"/>
    <lineage>
        <taxon>Bacteria</taxon>
        <taxon>Bacillati</taxon>
        <taxon>Actinomycetota</taxon>
        <taxon>Actinomycetes</taxon>
        <taxon>Propionibacteriales</taxon>
        <taxon>Nocardioidaceae</taxon>
        <taxon>Nocardioides</taxon>
    </lineage>
</organism>
<evidence type="ECO:0000256" key="3">
    <source>
        <dbReference type="RuleBase" id="RU364082"/>
    </source>
</evidence>
<dbReference type="PANTHER" id="PTHR10491">
    <property type="entry name" value="DTDP-4-DEHYDRORHAMNOSE REDUCTASE"/>
    <property type="match status" value="1"/>
</dbReference>
<keyword evidence="3" id="KW-0521">NADP</keyword>
<comment type="caution">
    <text evidence="5">The sequence shown here is derived from an EMBL/GenBank/DDBJ whole genome shotgun (WGS) entry which is preliminary data.</text>
</comment>
<feature type="domain" description="RmlD-like substrate binding" evidence="4">
    <location>
        <begin position="184"/>
        <end position="458"/>
    </location>
</feature>
<protein>
    <recommendedName>
        <fullName evidence="3">dTDP-4-dehydrorhamnose reductase</fullName>
        <ecNumber evidence="3">1.1.1.133</ecNumber>
    </recommendedName>
</protein>
<dbReference type="SUPFAM" id="SSF51182">
    <property type="entry name" value="RmlC-like cupins"/>
    <property type="match status" value="1"/>
</dbReference>
<dbReference type="Proteomes" id="UP001499882">
    <property type="component" value="Unassembled WGS sequence"/>
</dbReference>
<keyword evidence="6" id="KW-1185">Reference proteome</keyword>
<evidence type="ECO:0000256" key="1">
    <source>
        <dbReference type="ARBA" id="ARBA00010154"/>
    </source>
</evidence>
<dbReference type="InterPro" id="IPR014710">
    <property type="entry name" value="RmlC-like_jellyroll"/>
</dbReference>
<dbReference type="InterPro" id="IPR005913">
    <property type="entry name" value="dTDP_dehydrorham_reduct"/>
</dbReference>
<dbReference type="EMBL" id="BAABKN010000015">
    <property type="protein sequence ID" value="GAA4740323.1"/>
    <property type="molecule type" value="Genomic_DNA"/>
</dbReference>
<dbReference type="Gene3D" id="2.60.120.10">
    <property type="entry name" value="Jelly Rolls"/>
    <property type="match status" value="1"/>
</dbReference>
<dbReference type="InterPro" id="IPR036291">
    <property type="entry name" value="NAD(P)-bd_dom_sf"/>
</dbReference>
<dbReference type="Pfam" id="PF04321">
    <property type="entry name" value="RmlD_sub_bind"/>
    <property type="match status" value="1"/>
</dbReference>
<name>A0ABP8YXL3_9ACTN</name>
<dbReference type="EC" id="1.1.1.133" evidence="3"/>
<dbReference type="RefSeq" id="WP_345527209.1">
    <property type="nucleotide sequence ID" value="NZ_BAABKN010000015.1"/>
</dbReference>
<accession>A0ABP8YXL3</accession>
<dbReference type="PANTHER" id="PTHR10491:SF4">
    <property type="entry name" value="METHIONINE ADENOSYLTRANSFERASE 2 SUBUNIT BETA"/>
    <property type="match status" value="1"/>
</dbReference>
<proteinExistence type="inferred from homology"/>
<comment type="function">
    <text evidence="3">Catalyzes the reduction of dTDP-6-deoxy-L-lyxo-4-hexulose to yield dTDP-L-rhamnose.</text>
</comment>
<reference evidence="6" key="1">
    <citation type="journal article" date="2019" name="Int. J. Syst. Evol. Microbiol.">
        <title>The Global Catalogue of Microorganisms (GCM) 10K type strain sequencing project: providing services to taxonomists for standard genome sequencing and annotation.</title>
        <authorList>
            <consortium name="The Broad Institute Genomics Platform"/>
            <consortium name="The Broad Institute Genome Sequencing Center for Infectious Disease"/>
            <person name="Wu L."/>
            <person name="Ma J."/>
        </authorList>
    </citation>
    <scope>NUCLEOTIDE SEQUENCE [LARGE SCALE GENOMIC DNA]</scope>
    <source>
        <strain evidence="6">JCM 18532</strain>
    </source>
</reference>
<dbReference type="Gene3D" id="3.90.25.10">
    <property type="entry name" value="UDP-galactose 4-epimerase, domain 1"/>
    <property type="match status" value="1"/>
</dbReference>
<dbReference type="InterPro" id="IPR011051">
    <property type="entry name" value="RmlC_Cupin_sf"/>
</dbReference>